<sequence>MEIYLLVSAARDCILGWLQD</sequence>
<evidence type="ECO:0000313" key="1">
    <source>
        <dbReference type="EMBL" id="MCI17409.1"/>
    </source>
</evidence>
<comment type="caution">
    <text evidence="1">The sequence shown here is derived from an EMBL/GenBank/DDBJ whole genome shotgun (WGS) entry which is preliminary data.</text>
</comment>
<feature type="non-terminal residue" evidence="1">
    <location>
        <position position="20"/>
    </location>
</feature>
<dbReference type="EMBL" id="LXQA010105325">
    <property type="protein sequence ID" value="MCI17409.1"/>
    <property type="molecule type" value="Genomic_DNA"/>
</dbReference>
<protein>
    <submittedName>
        <fullName evidence="1">Uncharacterized protein</fullName>
    </submittedName>
</protein>
<proteinExistence type="predicted"/>
<dbReference type="AlphaFoldDB" id="A0A392Q0Q3"/>
<organism evidence="1 2">
    <name type="scientific">Trifolium medium</name>
    <dbReference type="NCBI Taxonomy" id="97028"/>
    <lineage>
        <taxon>Eukaryota</taxon>
        <taxon>Viridiplantae</taxon>
        <taxon>Streptophyta</taxon>
        <taxon>Embryophyta</taxon>
        <taxon>Tracheophyta</taxon>
        <taxon>Spermatophyta</taxon>
        <taxon>Magnoliopsida</taxon>
        <taxon>eudicotyledons</taxon>
        <taxon>Gunneridae</taxon>
        <taxon>Pentapetalae</taxon>
        <taxon>rosids</taxon>
        <taxon>fabids</taxon>
        <taxon>Fabales</taxon>
        <taxon>Fabaceae</taxon>
        <taxon>Papilionoideae</taxon>
        <taxon>50 kb inversion clade</taxon>
        <taxon>NPAAA clade</taxon>
        <taxon>Hologalegina</taxon>
        <taxon>IRL clade</taxon>
        <taxon>Trifolieae</taxon>
        <taxon>Trifolium</taxon>
    </lineage>
</organism>
<name>A0A392Q0Q3_9FABA</name>
<evidence type="ECO:0000313" key="2">
    <source>
        <dbReference type="Proteomes" id="UP000265520"/>
    </source>
</evidence>
<dbReference type="Proteomes" id="UP000265520">
    <property type="component" value="Unassembled WGS sequence"/>
</dbReference>
<keyword evidence="2" id="KW-1185">Reference proteome</keyword>
<accession>A0A392Q0Q3</accession>
<reference evidence="1 2" key="1">
    <citation type="journal article" date="2018" name="Front. Plant Sci.">
        <title>Red Clover (Trifolium pratense) and Zigzag Clover (T. medium) - A Picture of Genomic Similarities and Differences.</title>
        <authorList>
            <person name="Dluhosova J."/>
            <person name="Istvanek J."/>
            <person name="Nedelnik J."/>
            <person name="Repkova J."/>
        </authorList>
    </citation>
    <scope>NUCLEOTIDE SEQUENCE [LARGE SCALE GENOMIC DNA]</scope>
    <source>
        <strain evidence="2">cv. 10/8</strain>
        <tissue evidence="1">Leaf</tissue>
    </source>
</reference>